<dbReference type="GO" id="GO:0022857">
    <property type="term" value="F:transmembrane transporter activity"/>
    <property type="evidence" value="ECO:0007669"/>
    <property type="project" value="InterPro"/>
</dbReference>
<feature type="transmembrane region" description="Helical" evidence="6">
    <location>
        <begin position="454"/>
        <end position="474"/>
    </location>
</feature>
<feature type="transmembrane region" description="Helical" evidence="6">
    <location>
        <begin position="294"/>
        <end position="315"/>
    </location>
</feature>
<gene>
    <name evidence="8" type="ORF">S7711_01321</name>
</gene>
<feature type="transmembrane region" description="Helical" evidence="6">
    <location>
        <begin position="388"/>
        <end position="411"/>
    </location>
</feature>
<dbReference type="FunFam" id="1.20.1250.20:FF:000034">
    <property type="entry name" value="MFS general substrate transporter"/>
    <property type="match status" value="1"/>
</dbReference>
<feature type="transmembrane region" description="Helical" evidence="6">
    <location>
        <begin position="335"/>
        <end position="355"/>
    </location>
</feature>
<feature type="transmembrane region" description="Helical" evidence="6">
    <location>
        <begin position="190"/>
        <end position="211"/>
    </location>
</feature>
<dbReference type="SUPFAM" id="SSF103473">
    <property type="entry name" value="MFS general substrate transporter"/>
    <property type="match status" value="1"/>
</dbReference>
<dbReference type="PANTHER" id="PTHR43791">
    <property type="entry name" value="PERMEASE-RELATED"/>
    <property type="match status" value="1"/>
</dbReference>
<feature type="transmembrane region" description="Helical" evidence="6">
    <location>
        <begin position="223"/>
        <end position="245"/>
    </location>
</feature>
<evidence type="ECO:0000256" key="1">
    <source>
        <dbReference type="ARBA" id="ARBA00004141"/>
    </source>
</evidence>
<evidence type="ECO:0000256" key="2">
    <source>
        <dbReference type="ARBA" id="ARBA00022448"/>
    </source>
</evidence>
<dbReference type="InterPro" id="IPR036259">
    <property type="entry name" value="MFS_trans_sf"/>
</dbReference>
<dbReference type="Pfam" id="PF07690">
    <property type="entry name" value="MFS_1"/>
    <property type="match status" value="1"/>
</dbReference>
<organism evidence="8 9">
    <name type="scientific">Stachybotrys chartarum (strain CBS 109288 / IBT 7711)</name>
    <name type="common">Toxic black mold</name>
    <name type="synonym">Stilbospora chartarum</name>
    <dbReference type="NCBI Taxonomy" id="1280523"/>
    <lineage>
        <taxon>Eukaryota</taxon>
        <taxon>Fungi</taxon>
        <taxon>Dikarya</taxon>
        <taxon>Ascomycota</taxon>
        <taxon>Pezizomycotina</taxon>
        <taxon>Sordariomycetes</taxon>
        <taxon>Hypocreomycetidae</taxon>
        <taxon>Hypocreales</taxon>
        <taxon>Stachybotryaceae</taxon>
        <taxon>Stachybotrys</taxon>
    </lineage>
</organism>
<keyword evidence="3 6" id="KW-0812">Transmembrane</keyword>
<proteinExistence type="predicted"/>
<sequence>MSAELTAVSPSKQADVESAEAKYILSTRFMLLSSSNCLCRIGHDELEFDAQAENKLRLKIDWMILPTVFFLYLFCFIDRANIGNARIAGLERDLNMQGFDYNATLSIFYISYIIFEIPSNILCKIVGPGWFIPILTILFGACSIATSFVQTTPQLMGVRFLLGLFEAGMPPGTAYYLSRWYRRSELTFRLSVYIVSAPVAGAFGGLLASAILRLDSVGSLREWRMIFVIEGIVTVAIGIIGLFTLADRPESARWLTAEQKELAEKRVLSERVGQTQVLDKLDKRKFVGGMWNPVVIPTAVIFLFANITVHGLAVFTPTIIRSIYPDETPDMQQLYTVPPYIVGSFFTILIPYISWKMDQRQILMILSAPLGIIGYIMFISTTSLQVRYGATFLIASSIFSLGALTGGQVSANVVSDTARSAGFALNVMLGNIGGLISTWSFLPFDAPNYYIGNGLNLGTTFGILSISTFMYFWMKRNNIKRSRREEEELNKLDGMSQEQMEDLEWRHPSFRWKI</sequence>
<dbReference type="InterPro" id="IPR020846">
    <property type="entry name" value="MFS_dom"/>
</dbReference>
<dbReference type="Proteomes" id="UP000028045">
    <property type="component" value="Unassembled WGS sequence"/>
</dbReference>
<keyword evidence="4 6" id="KW-1133">Transmembrane helix</keyword>
<dbReference type="OrthoDB" id="2985014at2759"/>
<dbReference type="Gene3D" id="1.20.1250.20">
    <property type="entry name" value="MFS general substrate transporter like domains"/>
    <property type="match status" value="2"/>
</dbReference>
<feature type="transmembrane region" description="Helical" evidence="6">
    <location>
        <begin position="362"/>
        <end position="382"/>
    </location>
</feature>
<dbReference type="FunFam" id="1.20.1250.20:FF:000013">
    <property type="entry name" value="MFS general substrate transporter"/>
    <property type="match status" value="1"/>
</dbReference>
<evidence type="ECO:0000313" key="8">
    <source>
        <dbReference type="EMBL" id="KEY74974.1"/>
    </source>
</evidence>
<evidence type="ECO:0000256" key="5">
    <source>
        <dbReference type="ARBA" id="ARBA00023136"/>
    </source>
</evidence>
<dbReference type="PROSITE" id="PS50850">
    <property type="entry name" value="MFS"/>
    <property type="match status" value="1"/>
</dbReference>
<dbReference type="HOGENOM" id="CLU_001265_0_1_1"/>
<evidence type="ECO:0000256" key="3">
    <source>
        <dbReference type="ARBA" id="ARBA00022692"/>
    </source>
</evidence>
<feature type="transmembrane region" description="Helical" evidence="6">
    <location>
        <begin position="62"/>
        <end position="82"/>
    </location>
</feature>
<feature type="transmembrane region" description="Helical" evidence="6">
    <location>
        <begin position="130"/>
        <end position="150"/>
    </location>
</feature>
<accession>A0A084BBP5</accession>
<evidence type="ECO:0000313" key="9">
    <source>
        <dbReference type="Proteomes" id="UP000028045"/>
    </source>
</evidence>
<feature type="transmembrane region" description="Helical" evidence="6">
    <location>
        <begin position="102"/>
        <end position="123"/>
    </location>
</feature>
<evidence type="ECO:0000259" key="7">
    <source>
        <dbReference type="PROSITE" id="PS50850"/>
    </source>
</evidence>
<dbReference type="AlphaFoldDB" id="A0A084BBP5"/>
<name>A0A084BBP5_STACB</name>
<protein>
    <recommendedName>
        <fullName evidence="7">Major facilitator superfamily (MFS) profile domain-containing protein</fullName>
    </recommendedName>
</protein>
<feature type="domain" description="Major facilitator superfamily (MFS) profile" evidence="7">
    <location>
        <begin position="64"/>
        <end position="480"/>
    </location>
</feature>
<evidence type="ECO:0000256" key="4">
    <source>
        <dbReference type="ARBA" id="ARBA00022989"/>
    </source>
</evidence>
<evidence type="ECO:0000256" key="6">
    <source>
        <dbReference type="SAM" id="Phobius"/>
    </source>
</evidence>
<keyword evidence="2" id="KW-0813">Transport</keyword>
<keyword evidence="9" id="KW-1185">Reference proteome</keyword>
<dbReference type="GO" id="GO:0016020">
    <property type="term" value="C:membrane"/>
    <property type="evidence" value="ECO:0007669"/>
    <property type="project" value="UniProtKB-SubCell"/>
</dbReference>
<reference evidence="8 9" key="1">
    <citation type="journal article" date="2014" name="BMC Genomics">
        <title>Comparative genome sequencing reveals chemotype-specific gene clusters in the toxigenic black mold Stachybotrys.</title>
        <authorList>
            <person name="Semeiks J."/>
            <person name="Borek D."/>
            <person name="Otwinowski Z."/>
            <person name="Grishin N.V."/>
        </authorList>
    </citation>
    <scope>NUCLEOTIDE SEQUENCE [LARGE SCALE GENOMIC DNA]</scope>
    <source>
        <strain evidence="9">CBS 109288 / IBT 7711</strain>
    </source>
</reference>
<dbReference type="InterPro" id="IPR011701">
    <property type="entry name" value="MFS"/>
</dbReference>
<keyword evidence="5 6" id="KW-0472">Membrane</keyword>
<dbReference type="PANTHER" id="PTHR43791:SF48">
    <property type="entry name" value="TRANSPORTER, PUTATIVE (AFU_ORTHOLOGUE AFUA_4G01000)-RELATED"/>
    <property type="match status" value="1"/>
</dbReference>
<dbReference type="EMBL" id="KL647405">
    <property type="protein sequence ID" value="KEY74974.1"/>
    <property type="molecule type" value="Genomic_DNA"/>
</dbReference>
<comment type="subcellular location">
    <subcellularLocation>
        <location evidence="1">Membrane</location>
        <topology evidence="1">Multi-pass membrane protein</topology>
    </subcellularLocation>
</comment>
<feature type="transmembrane region" description="Helical" evidence="6">
    <location>
        <begin position="423"/>
        <end position="442"/>
    </location>
</feature>